<reference evidence="4" key="1">
    <citation type="journal article" date="2021" name="PeerJ">
        <title>Extensive microbial diversity within the chicken gut microbiome revealed by metagenomics and culture.</title>
        <authorList>
            <person name="Gilroy R."/>
            <person name="Ravi A."/>
            <person name="Getino M."/>
            <person name="Pursley I."/>
            <person name="Horton D.L."/>
            <person name="Alikhan N.F."/>
            <person name="Baker D."/>
            <person name="Gharbi K."/>
            <person name="Hall N."/>
            <person name="Watson M."/>
            <person name="Adriaenssens E.M."/>
            <person name="Foster-Nyarko E."/>
            <person name="Jarju S."/>
            <person name="Secka A."/>
            <person name="Antonio M."/>
            <person name="Oren A."/>
            <person name="Chaudhuri R.R."/>
            <person name="La Ragione R."/>
            <person name="Hildebrand F."/>
            <person name="Pallen M.J."/>
        </authorList>
    </citation>
    <scope>NUCLEOTIDE SEQUENCE</scope>
    <source>
        <strain evidence="4">2239</strain>
    </source>
</reference>
<dbReference type="Proteomes" id="UP000824193">
    <property type="component" value="Unassembled WGS sequence"/>
</dbReference>
<dbReference type="InterPro" id="IPR052177">
    <property type="entry name" value="Divisome_Glycosyl_Hydrolase"/>
</dbReference>
<dbReference type="InterPro" id="IPR017853">
    <property type="entry name" value="GH"/>
</dbReference>
<dbReference type="SUPFAM" id="SSF51445">
    <property type="entry name" value="(Trans)glycosidases"/>
    <property type="match status" value="1"/>
</dbReference>
<dbReference type="PANTHER" id="PTHR43405">
    <property type="entry name" value="GLYCOSYL HYDROLASE DIGH"/>
    <property type="match status" value="1"/>
</dbReference>
<gene>
    <name evidence="4" type="ORF">H9865_10875</name>
</gene>
<dbReference type="AlphaFoldDB" id="A0A9D2AEC8"/>
<evidence type="ECO:0000256" key="2">
    <source>
        <dbReference type="SAM" id="SignalP"/>
    </source>
</evidence>
<feature type="chain" id="PRO_5039731132" evidence="2">
    <location>
        <begin position="29"/>
        <end position="423"/>
    </location>
</feature>
<organism evidence="4 5">
    <name type="scientific">Candidatus Allofournierella pullicola</name>
    <dbReference type="NCBI Taxonomy" id="2838596"/>
    <lineage>
        <taxon>Bacteria</taxon>
        <taxon>Bacillati</taxon>
        <taxon>Bacillota</taxon>
        <taxon>Clostridia</taxon>
        <taxon>Eubacteriales</taxon>
        <taxon>Oscillospiraceae</taxon>
        <taxon>Allofournierella</taxon>
    </lineage>
</organism>
<evidence type="ECO:0000256" key="1">
    <source>
        <dbReference type="ARBA" id="ARBA00022729"/>
    </source>
</evidence>
<dbReference type="PANTHER" id="PTHR43405:SF1">
    <property type="entry name" value="GLYCOSYL HYDROLASE DIGH"/>
    <property type="match status" value="1"/>
</dbReference>
<accession>A0A9D2AEC8</accession>
<name>A0A9D2AEC8_9FIRM</name>
<keyword evidence="1 2" id="KW-0732">Signal</keyword>
<proteinExistence type="predicted"/>
<sequence length="423" mass="45748">MKHLRLKAAALAAALALLCAGCGAPASSAPSSSGGVSSAPASSAPASSAPAQETAALGEYRAMWVSYLEWESFDFSSEAAFAADADEMMQNCADMGLNVVIAQVRPFADALYPSELFPWSHLCTGVQGQDPGFDPLAILLDSAHSHGLELEAWLNPYRVRLNATRPAGELSADNPAVPHPEWVKTVGDGVYFDPSLPAVRQLITDGVVELLQNYPELDGIHFDDYFYPTTDASFDEAEYAASSSGLSLEEWRRENVNLLMRQVYDAVKAQDPTVRFGVSPQGNMDNNYNSQYSDVSLWMAEGGYVDYVLPQLYWGYGYTTGSGSTRYAFENISAEWAALERAPSVALYFGLGAYRIGDGDGGNYAAAQSGWQTGHTLADMVEDGRQLGADGYVLYRYDFLFKNGAWADLAAQEVENIRAANAE</sequence>
<feature type="domain" description="Glycosyl hydrolase-like 10" evidence="3">
    <location>
        <begin position="61"/>
        <end position="357"/>
    </location>
</feature>
<dbReference type="InterPro" id="IPR003790">
    <property type="entry name" value="GHL10"/>
</dbReference>
<reference evidence="4" key="2">
    <citation type="submission" date="2021-04" db="EMBL/GenBank/DDBJ databases">
        <authorList>
            <person name="Gilroy R."/>
        </authorList>
    </citation>
    <scope>NUCLEOTIDE SEQUENCE</scope>
    <source>
        <strain evidence="4">2239</strain>
    </source>
</reference>
<feature type="signal peptide" evidence="2">
    <location>
        <begin position="1"/>
        <end position="28"/>
    </location>
</feature>
<protein>
    <submittedName>
        <fullName evidence="4">Family 10 glycosylhydrolase</fullName>
    </submittedName>
</protein>
<evidence type="ECO:0000259" key="3">
    <source>
        <dbReference type="Pfam" id="PF02638"/>
    </source>
</evidence>
<comment type="caution">
    <text evidence="4">The sequence shown here is derived from an EMBL/GenBank/DDBJ whole genome shotgun (WGS) entry which is preliminary data.</text>
</comment>
<dbReference type="Gene3D" id="3.20.20.80">
    <property type="entry name" value="Glycosidases"/>
    <property type="match status" value="1"/>
</dbReference>
<dbReference type="EMBL" id="DXFW01000038">
    <property type="protein sequence ID" value="HIX06579.1"/>
    <property type="molecule type" value="Genomic_DNA"/>
</dbReference>
<evidence type="ECO:0000313" key="4">
    <source>
        <dbReference type="EMBL" id="HIX06579.1"/>
    </source>
</evidence>
<evidence type="ECO:0000313" key="5">
    <source>
        <dbReference type="Proteomes" id="UP000824193"/>
    </source>
</evidence>
<dbReference type="Pfam" id="PF02638">
    <property type="entry name" value="GHL10"/>
    <property type="match status" value="1"/>
</dbReference>